<proteinExistence type="predicted"/>
<reference evidence="3 4" key="1">
    <citation type="submission" date="2021-07" db="EMBL/GenBank/DDBJ databases">
        <title>The Aristolochia fimbriata genome: insights into angiosperm evolution, floral development and chemical biosynthesis.</title>
        <authorList>
            <person name="Jiao Y."/>
        </authorList>
    </citation>
    <scope>NUCLEOTIDE SEQUENCE [LARGE SCALE GENOMIC DNA]</scope>
    <source>
        <strain evidence="3">IBCAS-2021</strain>
        <tissue evidence="3">Leaf</tissue>
    </source>
</reference>
<accession>A0AAV7E4N6</accession>
<evidence type="ECO:0000313" key="4">
    <source>
        <dbReference type="Proteomes" id="UP000825729"/>
    </source>
</evidence>
<feature type="region of interest" description="Disordered" evidence="1">
    <location>
        <begin position="314"/>
        <end position="339"/>
    </location>
</feature>
<gene>
    <name evidence="3" type="ORF">H6P81_015152</name>
</gene>
<comment type="caution">
    <text evidence="3">The sequence shown here is derived from an EMBL/GenBank/DDBJ whole genome shotgun (WGS) entry which is preliminary data.</text>
</comment>
<dbReference type="Proteomes" id="UP000825729">
    <property type="component" value="Unassembled WGS sequence"/>
</dbReference>
<dbReference type="AlphaFoldDB" id="A0AAV7E4N6"/>
<dbReference type="Pfam" id="PF12146">
    <property type="entry name" value="Hydrolase_4"/>
    <property type="match status" value="1"/>
</dbReference>
<feature type="region of interest" description="Disordered" evidence="1">
    <location>
        <begin position="288"/>
        <end position="307"/>
    </location>
</feature>
<dbReference type="InterPro" id="IPR022742">
    <property type="entry name" value="Hydrolase_4"/>
</dbReference>
<feature type="compositionally biased region" description="Low complexity" evidence="1">
    <location>
        <begin position="317"/>
        <end position="330"/>
    </location>
</feature>
<name>A0AAV7E4N6_ARIFI</name>
<evidence type="ECO:0000256" key="1">
    <source>
        <dbReference type="SAM" id="MobiDB-lite"/>
    </source>
</evidence>
<dbReference type="EMBL" id="JAINDJ010000006">
    <property type="protein sequence ID" value="KAG9443812.1"/>
    <property type="molecule type" value="Genomic_DNA"/>
</dbReference>
<organism evidence="3 4">
    <name type="scientific">Aristolochia fimbriata</name>
    <name type="common">White veined hardy Dutchman's pipe vine</name>
    <dbReference type="NCBI Taxonomy" id="158543"/>
    <lineage>
        <taxon>Eukaryota</taxon>
        <taxon>Viridiplantae</taxon>
        <taxon>Streptophyta</taxon>
        <taxon>Embryophyta</taxon>
        <taxon>Tracheophyta</taxon>
        <taxon>Spermatophyta</taxon>
        <taxon>Magnoliopsida</taxon>
        <taxon>Magnoliidae</taxon>
        <taxon>Piperales</taxon>
        <taxon>Aristolochiaceae</taxon>
        <taxon>Aristolochia</taxon>
    </lineage>
</organism>
<keyword evidence="4" id="KW-1185">Reference proteome</keyword>
<feature type="domain" description="Serine aminopeptidase S33" evidence="2">
    <location>
        <begin position="30"/>
        <end position="268"/>
    </location>
</feature>
<dbReference type="InterPro" id="IPR029058">
    <property type="entry name" value="AB_hydrolase_fold"/>
</dbReference>
<dbReference type="SUPFAM" id="SSF53474">
    <property type="entry name" value="alpha/beta-Hydrolases"/>
    <property type="match status" value="1"/>
</dbReference>
<evidence type="ECO:0000259" key="2">
    <source>
        <dbReference type="Pfam" id="PF12146"/>
    </source>
</evidence>
<sequence length="358" mass="40198">MRKAVDYEETFSKNARGVSLLNCRWLPRTEIKALVFICHAWAFECSHYMKDIGLKFAGAGYAVFGLDCEGHGRSQGPRGYVKKFENVVDDYEDNFKAICKKEAYRKKPRYLYGDCMGGAAVIHLHRRDPSFWNGAILVAPMCRFKDDLLPSTAMINMMGKMEVIFSKWKLIPNCVIDVGFRDPVKREEAKRSKVIYQGKVRVRTLTELIKAASTCWDLIPEVTLPLIVLHGEQDAMIDSAASRKIIERAASSDKTLKLYPEMWHGLANGEPDEELELVRSDMVTWLDERAPGASPGANPDASSVPVPVPVRRESRVSLDSSASLEADSWSRAGGSPEKEELLCEWSPDGSHFQQHVVV</sequence>
<evidence type="ECO:0000313" key="3">
    <source>
        <dbReference type="EMBL" id="KAG9443812.1"/>
    </source>
</evidence>
<dbReference type="Gene3D" id="3.40.50.1820">
    <property type="entry name" value="alpha/beta hydrolase"/>
    <property type="match status" value="1"/>
</dbReference>
<dbReference type="PANTHER" id="PTHR11614">
    <property type="entry name" value="PHOSPHOLIPASE-RELATED"/>
    <property type="match status" value="1"/>
</dbReference>
<protein>
    <recommendedName>
        <fullName evidence="2">Serine aminopeptidase S33 domain-containing protein</fullName>
    </recommendedName>
</protein>
<dbReference type="InterPro" id="IPR051044">
    <property type="entry name" value="MAG_DAG_Lipase"/>
</dbReference>